<proteinExistence type="predicted"/>
<evidence type="ECO:0000259" key="1">
    <source>
        <dbReference type="Pfam" id="PF24872"/>
    </source>
</evidence>
<accession>A0ABD5S2C7</accession>
<protein>
    <submittedName>
        <fullName evidence="2">DUF2110 domain-containing protein</fullName>
    </submittedName>
</protein>
<evidence type="ECO:0000313" key="2">
    <source>
        <dbReference type="EMBL" id="MFC6725725.1"/>
    </source>
</evidence>
<feature type="non-terminal residue" evidence="2">
    <location>
        <position position="31"/>
    </location>
</feature>
<gene>
    <name evidence="2" type="ORF">ACFQE1_15390</name>
</gene>
<organism evidence="2 3">
    <name type="scientific">Halobium palmae</name>
    <dbReference type="NCBI Taxonomy" id="1776492"/>
    <lineage>
        <taxon>Archaea</taxon>
        <taxon>Methanobacteriati</taxon>
        <taxon>Methanobacteriota</taxon>
        <taxon>Stenosarchaea group</taxon>
        <taxon>Halobacteria</taxon>
        <taxon>Halobacteriales</taxon>
        <taxon>Haloferacaceae</taxon>
        <taxon>Halobium</taxon>
    </lineage>
</organism>
<dbReference type="AlphaFoldDB" id="A0ABD5S2C7"/>
<feature type="domain" description="DUF2110" evidence="1">
    <location>
        <begin position="1"/>
        <end position="31"/>
    </location>
</feature>
<dbReference type="InterPro" id="IPR056758">
    <property type="entry name" value="DUF2110_N"/>
</dbReference>
<dbReference type="Pfam" id="PF24872">
    <property type="entry name" value="DUF2110_N"/>
    <property type="match status" value="1"/>
</dbReference>
<evidence type="ECO:0000313" key="3">
    <source>
        <dbReference type="Proteomes" id="UP001596328"/>
    </source>
</evidence>
<dbReference type="Proteomes" id="UP001596328">
    <property type="component" value="Unassembled WGS sequence"/>
</dbReference>
<comment type="caution">
    <text evidence="2">The sequence shown here is derived from an EMBL/GenBank/DDBJ whole genome shotgun (WGS) entry which is preliminary data.</text>
</comment>
<reference evidence="2 3" key="1">
    <citation type="journal article" date="2019" name="Int. J. Syst. Evol. Microbiol.">
        <title>The Global Catalogue of Microorganisms (GCM) 10K type strain sequencing project: providing services to taxonomists for standard genome sequencing and annotation.</title>
        <authorList>
            <consortium name="The Broad Institute Genomics Platform"/>
            <consortium name="The Broad Institute Genome Sequencing Center for Infectious Disease"/>
            <person name="Wu L."/>
            <person name="Ma J."/>
        </authorList>
    </citation>
    <scope>NUCLEOTIDE SEQUENCE [LARGE SCALE GENOMIC DNA]</scope>
    <source>
        <strain evidence="2 3">NBRC 111368</strain>
    </source>
</reference>
<sequence>MVVLALKCYVTGDARERALDGFRSIVADELG</sequence>
<name>A0ABD5S2C7_9EURY</name>
<dbReference type="EMBL" id="JBHSWU010000671">
    <property type="protein sequence ID" value="MFC6725725.1"/>
    <property type="molecule type" value="Genomic_DNA"/>
</dbReference>
<keyword evidence="3" id="KW-1185">Reference proteome</keyword>